<reference evidence="3" key="1">
    <citation type="submission" date="2016-11" db="UniProtKB">
        <authorList>
            <consortium name="WormBaseParasite"/>
        </authorList>
    </citation>
    <scope>IDENTIFICATION</scope>
</reference>
<feature type="transmembrane region" description="Helical" evidence="1">
    <location>
        <begin position="186"/>
        <end position="210"/>
    </location>
</feature>
<keyword evidence="1" id="KW-0812">Transmembrane</keyword>
<dbReference type="WBParaSite" id="Csp11.Scaffold630.g16980.t1">
    <property type="protein sequence ID" value="Csp11.Scaffold630.g16980.t1"/>
    <property type="gene ID" value="Csp11.Scaffold630.g16980"/>
</dbReference>
<dbReference type="Proteomes" id="UP000095282">
    <property type="component" value="Unplaced"/>
</dbReference>
<feature type="transmembrane region" description="Helical" evidence="1">
    <location>
        <begin position="79"/>
        <end position="97"/>
    </location>
</feature>
<dbReference type="PANTHER" id="PTHR45830">
    <property type="entry name" value="SERPENTINE RECEPTOR, CLASS I"/>
    <property type="match status" value="1"/>
</dbReference>
<feature type="transmembrane region" description="Helical" evidence="1">
    <location>
        <begin position="12"/>
        <end position="32"/>
    </location>
</feature>
<name>A0A1I7UKW7_9PELO</name>
<evidence type="ECO:0000256" key="1">
    <source>
        <dbReference type="SAM" id="Phobius"/>
    </source>
</evidence>
<keyword evidence="1" id="KW-1133">Transmembrane helix</keyword>
<dbReference type="eggNOG" id="ENOG502TJFJ">
    <property type="taxonomic scope" value="Eukaryota"/>
</dbReference>
<organism evidence="2 3">
    <name type="scientific">Caenorhabditis tropicalis</name>
    <dbReference type="NCBI Taxonomy" id="1561998"/>
    <lineage>
        <taxon>Eukaryota</taxon>
        <taxon>Metazoa</taxon>
        <taxon>Ecdysozoa</taxon>
        <taxon>Nematoda</taxon>
        <taxon>Chromadorea</taxon>
        <taxon>Rhabditida</taxon>
        <taxon>Rhabditina</taxon>
        <taxon>Rhabditomorpha</taxon>
        <taxon>Rhabditoidea</taxon>
        <taxon>Rhabditidae</taxon>
        <taxon>Peloderinae</taxon>
        <taxon>Caenorhabditis</taxon>
    </lineage>
</organism>
<dbReference type="Pfam" id="PF10327">
    <property type="entry name" value="7TM_GPCR_Sri"/>
    <property type="match status" value="1"/>
</dbReference>
<dbReference type="InterPro" id="IPR019429">
    <property type="entry name" value="7TM_GPCR_serpentine_rcpt_Sri"/>
</dbReference>
<feature type="transmembrane region" description="Helical" evidence="1">
    <location>
        <begin position="38"/>
        <end position="58"/>
    </location>
</feature>
<proteinExistence type="predicted"/>
<evidence type="ECO:0000313" key="2">
    <source>
        <dbReference type="Proteomes" id="UP000095282"/>
    </source>
</evidence>
<accession>A0A1I7UKW7</accession>
<feature type="transmembrane region" description="Helical" evidence="1">
    <location>
        <begin position="134"/>
        <end position="158"/>
    </location>
</feature>
<feature type="transmembrane region" description="Helical" evidence="1">
    <location>
        <begin position="216"/>
        <end position="241"/>
    </location>
</feature>
<evidence type="ECO:0000313" key="3">
    <source>
        <dbReference type="WBParaSite" id="Csp11.Scaffold630.g16980.t1"/>
    </source>
</evidence>
<dbReference type="AlphaFoldDB" id="A0A1I7UKW7"/>
<protein>
    <submittedName>
        <fullName evidence="3">Serpentine Receptor, class T</fullName>
    </submittedName>
</protein>
<keyword evidence="2" id="KW-1185">Reference proteome</keyword>
<dbReference type="PANTHER" id="PTHR45830:SF15">
    <property type="entry name" value="SERPENTINE RECEPTOR, CLASS I"/>
    <property type="match status" value="1"/>
</dbReference>
<keyword evidence="1" id="KW-0472">Membrane</keyword>
<sequence length="277" mass="32128">MDIHLTFLTQPIPLFPILAWYSIAFLVQWFGWTVHVSLTITMPLTLLQVIFLLLCFHIKHQAIAEILNLFILPKWLVHLYYLGSVASIIVVTGWFHSLHLDKDEQWRLIQEKYPEHLSNFKSLTTFDIYDHSSYFLIAHLMVITCAFIVFCIFLYLIIDTLRMMSLLKLKISAHCYTQHHEAVQSLLVQFGTASFCLIPASVFLLVVLFQLNNVQFYTELCIAGFVTHSSANILSLLTFFAPFQRYVVKKFQIIKPKPSVNTSIHSTRQQPKFVDVT</sequence>